<dbReference type="EMBL" id="VSSQ01000001">
    <property type="protein sequence ID" value="MPL55082.1"/>
    <property type="molecule type" value="Genomic_DNA"/>
</dbReference>
<evidence type="ECO:0000313" key="1">
    <source>
        <dbReference type="EMBL" id="MPL55082.1"/>
    </source>
</evidence>
<name>A0A644SN87_9ZZZZ</name>
<gene>
    <name evidence="1" type="ORF">SDC9_00549</name>
</gene>
<accession>A0A644SN87</accession>
<reference evidence="1" key="1">
    <citation type="submission" date="2019-08" db="EMBL/GenBank/DDBJ databases">
        <authorList>
            <person name="Kucharzyk K."/>
            <person name="Murdoch R.W."/>
            <person name="Higgins S."/>
            <person name="Loffler F."/>
        </authorList>
    </citation>
    <scope>NUCLEOTIDE SEQUENCE</scope>
</reference>
<dbReference type="AlphaFoldDB" id="A0A644SN87"/>
<protein>
    <submittedName>
        <fullName evidence="1">Uncharacterized protein</fullName>
    </submittedName>
</protein>
<proteinExistence type="predicted"/>
<comment type="caution">
    <text evidence="1">The sequence shown here is derived from an EMBL/GenBank/DDBJ whole genome shotgun (WGS) entry which is preliminary data.</text>
</comment>
<sequence>MYFCNMKYKVSIQESSLADDFDIFIEISEPFNVSVKRKCKDQELLKMYKENPQDIEKIFEREIRDSINSILEQLNKKQNKLN</sequence>
<organism evidence="1">
    <name type="scientific">bioreactor metagenome</name>
    <dbReference type="NCBI Taxonomy" id="1076179"/>
    <lineage>
        <taxon>unclassified sequences</taxon>
        <taxon>metagenomes</taxon>
        <taxon>ecological metagenomes</taxon>
    </lineage>
</organism>